<evidence type="ECO:0000313" key="7">
    <source>
        <dbReference type="EMBL" id="KAI3846121.1"/>
    </source>
</evidence>
<dbReference type="GO" id="GO:0005634">
    <property type="term" value="C:nucleus"/>
    <property type="evidence" value="ECO:0007669"/>
    <property type="project" value="UniProtKB-SubCell"/>
</dbReference>
<dbReference type="InterPro" id="IPR051358">
    <property type="entry name" value="TF_AMS/ICE1/BHLH6-like"/>
</dbReference>
<dbReference type="SUPFAM" id="SSF47459">
    <property type="entry name" value="HLH, helix-loop-helix DNA-binding domain"/>
    <property type="match status" value="1"/>
</dbReference>
<evidence type="ECO:0000256" key="2">
    <source>
        <dbReference type="ARBA" id="ARBA00023015"/>
    </source>
</evidence>
<sequence length="314" mass="34955">MDIADFQAFEFDQFNDFLDTTNFQELIDHIREETTEPIRNFAPNYDGNCHQQQEVNNELMFFDDGATYDNNQFFTTPGELLGFSYAPDDTASATLVSDPIPANPNVVPSSGAFDVEALLDEADDGENDGGDYWSGYTTTTARSSSSKRSSSYLDSTRILSSERTRRVRMKHKLYALRALVPNITKMDKASIVGDAVSYVQDLQKQAKKLQTEIAELESSSSTKKGDSCLNLVESPKKTPRIKKHQVCKKILKMDVFQVEESVFCVRLACNKGEGIAVSLYKALDSLTSLDVQSSNFVTSPERLVFTFTVNVSGS</sequence>
<dbReference type="InterPro" id="IPR036638">
    <property type="entry name" value="HLH_DNA-bd_sf"/>
</dbReference>
<name>A0AAD4X651_9MAGN</name>
<dbReference type="GO" id="GO:0003700">
    <property type="term" value="F:DNA-binding transcription factor activity"/>
    <property type="evidence" value="ECO:0007669"/>
    <property type="project" value="TreeGrafter"/>
</dbReference>
<dbReference type="AlphaFoldDB" id="A0AAD4X651"/>
<dbReference type="PANTHER" id="PTHR31945">
    <property type="entry name" value="TRANSCRIPTION FACTOR SCREAM2-RELATED"/>
    <property type="match status" value="1"/>
</dbReference>
<dbReference type="SMART" id="SM00353">
    <property type="entry name" value="HLH"/>
    <property type="match status" value="1"/>
</dbReference>
<evidence type="ECO:0000313" key="8">
    <source>
        <dbReference type="Proteomes" id="UP001202328"/>
    </source>
</evidence>
<dbReference type="PANTHER" id="PTHR31945:SF17">
    <property type="entry name" value="TRANSCRIPTION FACTOR FER-LIKE IRON DEFICIENCY-INDUCED TRANSCRIPTION FACTOR"/>
    <property type="match status" value="1"/>
</dbReference>
<feature type="domain" description="BHLH" evidence="6">
    <location>
        <begin position="153"/>
        <end position="202"/>
    </location>
</feature>
<reference evidence="7" key="1">
    <citation type="submission" date="2022-04" db="EMBL/GenBank/DDBJ databases">
        <title>A functionally conserved STORR gene fusion in Papaver species that diverged 16.8 million years ago.</title>
        <authorList>
            <person name="Catania T."/>
        </authorList>
    </citation>
    <scope>NUCLEOTIDE SEQUENCE</scope>
    <source>
        <strain evidence="7">S-188037</strain>
    </source>
</reference>
<dbReference type="Gene3D" id="4.10.280.10">
    <property type="entry name" value="Helix-loop-helix DNA-binding domain"/>
    <property type="match status" value="1"/>
</dbReference>
<evidence type="ECO:0000256" key="5">
    <source>
        <dbReference type="SAM" id="MobiDB-lite"/>
    </source>
</evidence>
<dbReference type="Proteomes" id="UP001202328">
    <property type="component" value="Unassembled WGS sequence"/>
</dbReference>
<evidence type="ECO:0000256" key="4">
    <source>
        <dbReference type="ARBA" id="ARBA00023242"/>
    </source>
</evidence>
<evidence type="ECO:0000259" key="6">
    <source>
        <dbReference type="PROSITE" id="PS50888"/>
    </source>
</evidence>
<dbReference type="Pfam" id="PF00010">
    <property type="entry name" value="HLH"/>
    <property type="match status" value="1"/>
</dbReference>
<evidence type="ECO:0000256" key="3">
    <source>
        <dbReference type="ARBA" id="ARBA00023163"/>
    </source>
</evidence>
<dbReference type="PROSITE" id="PS50888">
    <property type="entry name" value="BHLH"/>
    <property type="match status" value="1"/>
</dbReference>
<feature type="compositionally biased region" description="Low complexity" evidence="5">
    <location>
        <begin position="137"/>
        <end position="155"/>
    </location>
</feature>
<organism evidence="7 8">
    <name type="scientific">Papaver atlanticum</name>
    <dbReference type="NCBI Taxonomy" id="357466"/>
    <lineage>
        <taxon>Eukaryota</taxon>
        <taxon>Viridiplantae</taxon>
        <taxon>Streptophyta</taxon>
        <taxon>Embryophyta</taxon>
        <taxon>Tracheophyta</taxon>
        <taxon>Spermatophyta</taxon>
        <taxon>Magnoliopsida</taxon>
        <taxon>Ranunculales</taxon>
        <taxon>Papaveraceae</taxon>
        <taxon>Papaveroideae</taxon>
        <taxon>Papaver</taxon>
    </lineage>
</organism>
<keyword evidence="2" id="KW-0805">Transcription regulation</keyword>
<protein>
    <recommendedName>
        <fullName evidence="6">BHLH domain-containing protein</fullName>
    </recommendedName>
</protein>
<dbReference type="GO" id="GO:0043565">
    <property type="term" value="F:sequence-specific DNA binding"/>
    <property type="evidence" value="ECO:0007669"/>
    <property type="project" value="TreeGrafter"/>
</dbReference>
<dbReference type="InterPro" id="IPR011598">
    <property type="entry name" value="bHLH_dom"/>
</dbReference>
<proteinExistence type="predicted"/>
<comment type="subcellular location">
    <subcellularLocation>
        <location evidence="1">Nucleus</location>
    </subcellularLocation>
</comment>
<keyword evidence="8" id="KW-1185">Reference proteome</keyword>
<comment type="caution">
    <text evidence="7">The sequence shown here is derived from an EMBL/GenBank/DDBJ whole genome shotgun (WGS) entry which is preliminary data.</text>
</comment>
<dbReference type="EMBL" id="JAJJMB010016582">
    <property type="protein sequence ID" value="KAI3846121.1"/>
    <property type="molecule type" value="Genomic_DNA"/>
</dbReference>
<accession>A0AAD4X651</accession>
<dbReference type="GO" id="GO:0046983">
    <property type="term" value="F:protein dimerization activity"/>
    <property type="evidence" value="ECO:0007669"/>
    <property type="project" value="InterPro"/>
</dbReference>
<keyword evidence="3" id="KW-0804">Transcription</keyword>
<evidence type="ECO:0000256" key="1">
    <source>
        <dbReference type="ARBA" id="ARBA00004123"/>
    </source>
</evidence>
<gene>
    <name evidence="7" type="ORF">MKW98_015490</name>
</gene>
<keyword evidence="4" id="KW-0539">Nucleus</keyword>
<feature type="region of interest" description="Disordered" evidence="5">
    <location>
        <begin position="124"/>
        <end position="155"/>
    </location>
</feature>